<dbReference type="Proteomes" id="UP000070186">
    <property type="component" value="Unassembled WGS sequence"/>
</dbReference>
<feature type="domain" description="Glycosyl transferase family 1" evidence="1">
    <location>
        <begin position="173"/>
        <end position="324"/>
    </location>
</feature>
<dbReference type="Gene3D" id="3.40.50.2000">
    <property type="entry name" value="Glycogen Phosphorylase B"/>
    <property type="match status" value="1"/>
</dbReference>
<proteinExistence type="predicted"/>
<dbReference type="Pfam" id="PF00534">
    <property type="entry name" value="Glycos_transf_1"/>
    <property type="match status" value="1"/>
</dbReference>
<sequence>MPEILHITAHLGGGVGKVLSRLVEESSRRCDGFRHVVACLEKPEKDVFSTHLASHGGELLICPSSEELDRRIRAADIVQIEWWHHPLVARWLGQATLPPSRLIVWSHVSGLHPPTIPADFVALPHRFLLTSPCSLESAELKALPTAVRQSVDAVFSSGGFSDLPPANPRSFSGPLRAGYVGTLNFAKLHPRILDFLGALKLDNFRLDLIGDLDNGEALQQAATAAGLGDCLKLLGYTHDVGNVLKNYDIFVYLLNPLHYGTTENALLEAMAMGVVPIVLNNPAERNLVQHMETGLVVNTPDEFADAITWMFSHPDQCRAMSMKAAAQTRQRFAIGHTLDQLTRHYRAVLAEDKRPVDFRPVFGTQPGDWFRRCQGDESWRFTDPPTGPSTEGPHFLFERNKSSVFHYARTFPDDLRLARWARALENPQ</sequence>
<accession>A0A133XHP3</accession>
<name>A0A133XHP3_9RHOO</name>
<dbReference type="SUPFAM" id="SSF53756">
    <property type="entry name" value="UDP-Glycosyltransferase/glycogen phosphorylase"/>
    <property type="match status" value="1"/>
</dbReference>
<dbReference type="GO" id="GO:0016757">
    <property type="term" value="F:glycosyltransferase activity"/>
    <property type="evidence" value="ECO:0007669"/>
    <property type="project" value="InterPro"/>
</dbReference>
<dbReference type="AlphaFoldDB" id="A0A133XHP3"/>
<evidence type="ECO:0000259" key="1">
    <source>
        <dbReference type="Pfam" id="PF00534"/>
    </source>
</evidence>
<evidence type="ECO:0000313" key="2">
    <source>
        <dbReference type="EMBL" id="KXB30452.1"/>
    </source>
</evidence>
<dbReference type="PANTHER" id="PTHR12526">
    <property type="entry name" value="GLYCOSYLTRANSFERASE"/>
    <property type="match status" value="1"/>
</dbReference>
<dbReference type="CDD" id="cd03801">
    <property type="entry name" value="GT4_PimA-like"/>
    <property type="match status" value="1"/>
</dbReference>
<evidence type="ECO:0000313" key="3">
    <source>
        <dbReference type="Proteomes" id="UP000070186"/>
    </source>
</evidence>
<protein>
    <recommendedName>
        <fullName evidence="1">Glycosyl transferase family 1 domain-containing protein</fullName>
    </recommendedName>
</protein>
<dbReference type="EMBL" id="LODL01000021">
    <property type="protein sequence ID" value="KXB30452.1"/>
    <property type="molecule type" value="Genomic_DNA"/>
</dbReference>
<reference evidence="2 3" key="1">
    <citation type="submission" date="2015-12" db="EMBL/GenBank/DDBJ databases">
        <title>Nitrous oxide reduction kinetics distinguish bacteria harboring typical versus atypical NosZ.</title>
        <authorList>
            <person name="Yoon S."/>
            <person name="Nissen S."/>
            <person name="Park D."/>
            <person name="Sanford R.A."/>
            <person name="Loeffler F.E."/>
        </authorList>
    </citation>
    <scope>NUCLEOTIDE SEQUENCE [LARGE SCALE GENOMIC DNA]</scope>
    <source>
        <strain evidence="2 3">ATCC BAA-841</strain>
    </source>
</reference>
<organism evidence="2 3">
    <name type="scientific">Dechloromonas denitrificans</name>
    <dbReference type="NCBI Taxonomy" id="281362"/>
    <lineage>
        <taxon>Bacteria</taxon>
        <taxon>Pseudomonadati</taxon>
        <taxon>Pseudomonadota</taxon>
        <taxon>Betaproteobacteria</taxon>
        <taxon>Rhodocyclales</taxon>
        <taxon>Azonexaceae</taxon>
        <taxon>Dechloromonas</taxon>
    </lineage>
</organism>
<comment type="caution">
    <text evidence="2">The sequence shown here is derived from an EMBL/GenBank/DDBJ whole genome shotgun (WGS) entry which is preliminary data.</text>
</comment>
<dbReference type="STRING" id="281362.AT959_14060"/>
<gene>
    <name evidence="2" type="ORF">AT959_14060</name>
</gene>
<dbReference type="InterPro" id="IPR001296">
    <property type="entry name" value="Glyco_trans_1"/>
</dbReference>
<keyword evidence="3" id="KW-1185">Reference proteome</keyword>